<keyword evidence="2" id="KW-1185">Reference proteome</keyword>
<evidence type="ECO:0000313" key="1">
    <source>
        <dbReference type="EMBL" id="MCY0149883.1"/>
    </source>
</evidence>
<protein>
    <recommendedName>
        <fullName evidence="3">Transcriptional regulator</fullName>
    </recommendedName>
</protein>
<accession>A0ABT3ZE10</accession>
<sequence length="84" mass="8674">MSDGGTPHDEASALDQAGLVLLLVKSLEALASAGQVDAACRLAGQACAGLRNSDPRGWGRLNALLHRLARRAPEVGTVAASRDR</sequence>
<evidence type="ECO:0008006" key="3">
    <source>
        <dbReference type="Google" id="ProtNLM"/>
    </source>
</evidence>
<dbReference type="RefSeq" id="WP_267655320.1">
    <property type="nucleotide sequence ID" value="NZ_JAOVZR010000001.1"/>
</dbReference>
<organism evidence="1 2">
    <name type="scientific">Hoeflea algicola</name>
    <dbReference type="NCBI Taxonomy" id="2983763"/>
    <lineage>
        <taxon>Bacteria</taxon>
        <taxon>Pseudomonadati</taxon>
        <taxon>Pseudomonadota</taxon>
        <taxon>Alphaproteobacteria</taxon>
        <taxon>Hyphomicrobiales</taxon>
        <taxon>Rhizobiaceae</taxon>
        <taxon>Hoeflea</taxon>
    </lineage>
</organism>
<evidence type="ECO:0000313" key="2">
    <source>
        <dbReference type="Proteomes" id="UP001073227"/>
    </source>
</evidence>
<name>A0ABT3ZE10_9HYPH</name>
<dbReference type="EMBL" id="JAOVZR010000001">
    <property type="protein sequence ID" value="MCY0149883.1"/>
    <property type="molecule type" value="Genomic_DNA"/>
</dbReference>
<gene>
    <name evidence="1" type="ORF">OEG84_19805</name>
</gene>
<dbReference type="Proteomes" id="UP001073227">
    <property type="component" value="Unassembled WGS sequence"/>
</dbReference>
<proteinExistence type="predicted"/>
<reference evidence="1" key="1">
    <citation type="submission" date="2022-10" db="EMBL/GenBank/DDBJ databases">
        <title>Hoeflea sp. G2-23, isolated from marine algae.</title>
        <authorList>
            <person name="Kristyanto S."/>
            <person name="Kim J.M."/>
            <person name="Jeon C.O."/>
        </authorList>
    </citation>
    <scope>NUCLEOTIDE SEQUENCE</scope>
    <source>
        <strain evidence="1">G2-23</strain>
    </source>
</reference>
<comment type="caution">
    <text evidence="1">The sequence shown here is derived from an EMBL/GenBank/DDBJ whole genome shotgun (WGS) entry which is preliminary data.</text>
</comment>